<dbReference type="InterPro" id="IPR006037">
    <property type="entry name" value="RCK_C"/>
</dbReference>
<dbReference type="PROSITE" id="PS51202">
    <property type="entry name" value="RCK_C"/>
    <property type="match status" value="2"/>
</dbReference>
<dbReference type="Pfam" id="PF02080">
    <property type="entry name" value="TrkA_C"/>
    <property type="match status" value="1"/>
</dbReference>
<name>A0A2K8U1Y3_9GAMM</name>
<dbReference type="NCBIfam" id="NF007032">
    <property type="entry name" value="PRK09496.1-4"/>
    <property type="match status" value="1"/>
</dbReference>
<keyword evidence="6" id="KW-0406">Ion transport</keyword>
<evidence type="ECO:0000313" key="10">
    <source>
        <dbReference type="Proteomes" id="UP000232638"/>
    </source>
</evidence>
<protein>
    <recommendedName>
        <fullName evidence="1">Trk system potassium uptake protein TrkA</fullName>
    </recommendedName>
</protein>
<keyword evidence="3" id="KW-0633">Potassium transport</keyword>
<dbReference type="InterPro" id="IPR036721">
    <property type="entry name" value="RCK_C_sf"/>
</dbReference>
<dbReference type="SUPFAM" id="SSF51735">
    <property type="entry name" value="NAD(P)-binding Rossmann-fold domains"/>
    <property type="match status" value="2"/>
</dbReference>
<evidence type="ECO:0000313" key="9">
    <source>
        <dbReference type="EMBL" id="AUB79588.1"/>
    </source>
</evidence>
<keyword evidence="4" id="KW-0630">Potassium</keyword>
<sequence length="467" mass="50462">MKIVILGAGQVGTSVAESLVSEANEITVVDTDLVRLARLQDRLDLRTVVGNAALPSVLERAGMADADMLIAVTQSDQTNLCACRTAATLYKTPTKIARLRSPDYARYPELLEAKNFAVDFSICPEQIITDYLVQLLAFPEALQVLEFADGLVSLVAVRAIPGGTLVGHPVADLRRHIPTVDARIAAIYRRDQPIIPDGETLIEAGDEVFFLAATRDIGQVVSELRRRDRPTRRILIAGGGNIGERLAGATQDRYKVKLVEADEARARTLGATLKHTLVLVGEGTDENLLAAESIEDMDCFLALTNDDENNILSALLAKGLGARRVLALINRRAYVDLVQADRIDIAISPAQISIGSLLARVRKGDVAAVHSLRRGAAEALELVVHGDSRTSQVAGRRIEQLDLPPGVTVGAVVRGAAPMAGGADRRRVLIAHHDVVIEAEDHVILFVISKDLLPKVERYFQVGLGFF</sequence>
<evidence type="ECO:0000256" key="6">
    <source>
        <dbReference type="ARBA" id="ARBA00023065"/>
    </source>
</evidence>
<feature type="domain" description="RCK C-terminal" evidence="8">
    <location>
        <begin position="367"/>
        <end position="462"/>
    </location>
</feature>
<dbReference type="FunFam" id="3.40.50.720:FF:000042">
    <property type="entry name" value="Trk system potassium transporter TrkA"/>
    <property type="match status" value="1"/>
</dbReference>
<reference evidence="9 10" key="1">
    <citation type="submission" date="2017-03" db="EMBL/GenBank/DDBJ databases">
        <title>Complete genome sequence of Candidatus 'Thiodictyon syntrophicum' sp. nov. strain Cad16T, a photolithoautotroph purple sulfur bacterium isolated from an alpine meromictic lake.</title>
        <authorList>
            <person name="Luedin S.M."/>
            <person name="Pothier J.F."/>
            <person name="Danza F."/>
            <person name="Storelli N."/>
            <person name="Wittwer M."/>
            <person name="Tonolla M."/>
        </authorList>
    </citation>
    <scope>NUCLEOTIDE SEQUENCE [LARGE SCALE GENOMIC DNA]</scope>
    <source>
        <strain evidence="9 10">Cad16T</strain>
    </source>
</reference>
<dbReference type="Gene3D" id="3.40.50.720">
    <property type="entry name" value="NAD(P)-binding Rossmann-like Domain"/>
    <property type="match status" value="2"/>
</dbReference>
<dbReference type="FunFam" id="3.30.70.1450:FF:000001">
    <property type="entry name" value="Trk system potassium transporter TrkA"/>
    <property type="match status" value="1"/>
</dbReference>
<proteinExistence type="predicted"/>
<dbReference type="NCBIfam" id="NF007031">
    <property type="entry name" value="PRK09496.1-2"/>
    <property type="match status" value="1"/>
</dbReference>
<dbReference type="PRINTS" id="PR00335">
    <property type="entry name" value="KUPTAKETRKA"/>
</dbReference>
<dbReference type="GO" id="GO:0005886">
    <property type="term" value="C:plasma membrane"/>
    <property type="evidence" value="ECO:0007669"/>
    <property type="project" value="InterPro"/>
</dbReference>
<dbReference type="Pfam" id="PF02254">
    <property type="entry name" value="TrkA_N"/>
    <property type="match status" value="2"/>
</dbReference>
<dbReference type="PANTHER" id="PTHR43833:SF5">
    <property type="entry name" value="TRK SYSTEM POTASSIUM UPTAKE PROTEIN TRKA"/>
    <property type="match status" value="1"/>
</dbReference>
<gene>
    <name evidence="9" type="ORF">THSYN_00510</name>
</gene>
<feature type="domain" description="RCK C-terminal" evidence="8">
    <location>
        <begin position="142"/>
        <end position="226"/>
    </location>
</feature>
<evidence type="ECO:0000256" key="3">
    <source>
        <dbReference type="ARBA" id="ARBA00022538"/>
    </source>
</evidence>
<evidence type="ECO:0000259" key="7">
    <source>
        <dbReference type="PROSITE" id="PS51201"/>
    </source>
</evidence>
<dbReference type="Gene3D" id="3.30.70.1450">
    <property type="entry name" value="Regulator of K+ conductance, C-terminal domain"/>
    <property type="match status" value="2"/>
</dbReference>
<evidence type="ECO:0000256" key="1">
    <source>
        <dbReference type="ARBA" id="ARBA00017378"/>
    </source>
</evidence>
<dbReference type="KEGG" id="tsy:THSYN_00510"/>
<dbReference type="OrthoDB" id="9775180at2"/>
<keyword evidence="10" id="KW-1185">Reference proteome</keyword>
<dbReference type="RefSeq" id="WP_100917407.1">
    <property type="nucleotide sequence ID" value="NZ_CP020370.1"/>
</dbReference>
<evidence type="ECO:0000259" key="8">
    <source>
        <dbReference type="PROSITE" id="PS51202"/>
    </source>
</evidence>
<dbReference type="SUPFAM" id="SSF116726">
    <property type="entry name" value="TrkA C-terminal domain-like"/>
    <property type="match status" value="2"/>
</dbReference>
<dbReference type="NCBIfam" id="NF007039">
    <property type="entry name" value="PRK09496.3-2"/>
    <property type="match status" value="1"/>
</dbReference>
<feature type="domain" description="RCK N-terminal" evidence="7">
    <location>
        <begin position="231"/>
        <end position="347"/>
    </location>
</feature>
<dbReference type="PROSITE" id="PS51201">
    <property type="entry name" value="RCK_N"/>
    <property type="match status" value="2"/>
</dbReference>
<evidence type="ECO:0000256" key="2">
    <source>
        <dbReference type="ARBA" id="ARBA00022448"/>
    </source>
</evidence>
<keyword evidence="5" id="KW-0520">NAD</keyword>
<evidence type="ECO:0000256" key="4">
    <source>
        <dbReference type="ARBA" id="ARBA00022958"/>
    </source>
</evidence>
<dbReference type="InterPro" id="IPR006036">
    <property type="entry name" value="K_uptake_TrkA"/>
</dbReference>
<dbReference type="InterPro" id="IPR003148">
    <property type="entry name" value="RCK_N"/>
</dbReference>
<evidence type="ECO:0000256" key="5">
    <source>
        <dbReference type="ARBA" id="ARBA00023027"/>
    </source>
</evidence>
<dbReference type="PANTHER" id="PTHR43833">
    <property type="entry name" value="POTASSIUM CHANNEL PROTEIN 2-RELATED-RELATED"/>
    <property type="match status" value="1"/>
</dbReference>
<dbReference type="InterPro" id="IPR036291">
    <property type="entry name" value="NAD(P)-bd_dom_sf"/>
</dbReference>
<feature type="domain" description="RCK N-terminal" evidence="7">
    <location>
        <begin position="1"/>
        <end position="122"/>
    </location>
</feature>
<accession>A0A2K8U1Y3</accession>
<keyword evidence="2" id="KW-0813">Transport</keyword>
<dbReference type="GO" id="GO:0015079">
    <property type="term" value="F:potassium ion transmembrane transporter activity"/>
    <property type="evidence" value="ECO:0007669"/>
    <property type="project" value="InterPro"/>
</dbReference>
<organism evidence="9 10">
    <name type="scientific">Candidatus Thiodictyon syntrophicum</name>
    <dbReference type="NCBI Taxonomy" id="1166950"/>
    <lineage>
        <taxon>Bacteria</taxon>
        <taxon>Pseudomonadati</taxon>
        <taxon>Pseudomonadota</taxon>
        <taxon>Gammaproteobacteria</taxon>
        <taxon>Chromatiales</taxon>
        <taxon>Chromatiaceae</taxon>
        <taxon>Thiodictyon</taxon>
    </lineage>
</organism>
<dbReference type="InterPro" id="IPR050721">
    <property type="entry name" value="Trk_Ktr_HKT_K-transport"/>
</dbReference>
<dbReference type="AlphaFoldDB" id="A0A2K8U1Y3"/>
<dbReference type="Proteomes" id="UP000232638">
    <property type="component" value="Chromosome"/>
</dbReference>
<dbReference type="NCBIfam" id="NF007030">
    <property type="entry name" value="PRK09496.1-1"/>
    <property type="match status" value="1"/>
</dbReference>
<dbReference type="EMBL" id="CP020370">
    <property type="protein sequence ID" value="AUB79588.1"/>
    <property type="molecule type" value="Genomic_DNA"/>
</dbReference>